<accession>A0A5F9DNR1</accession>
<protein>
    <submittedName>
        <fullName evidence="1">Myocilin opposite strand</fullName>
    </submittedName>
</protein>
<dbReference type="EMBL" id="AAGW02000028">
    <property type="status" value="NOT_ANNOTATED_CDS"/>
    <property type="molecule type" value="Genomic_DNA"/>
</dbReference>
<name>A0A5F9DNR1_RABIT</name>
<evidence type="ECO:0000313" key="1">
    <source>
        <dbReference type="Ensembl" id="ENSOCUP00000047114.1"/>
    </source>
</evidence>
<proteinExistence type="predicted"/>
<dbReference type="InParanoid" id="A0A5F9DNR1"/>
<gene>
    <name evidence="1" type="primary">MYOCOS</name>
</gene>
<dbReference type="Bgee" id="ENSOCUG00000030327">
    <property type="expression patterns" value="Expressed in ovary"/>
</dbReference>
<reference evidence="1" key="3">
    <citation type="submission" date="2025-09" db="UniProtKB">
        <authorList>
            <consortium name="Ensembl"/>
        </authorList>
    </citation>
    <scope>IDENTIFICATION</scope>
    <source>
        <strain evidence="1">Thorbecke</strain>
    </source>
</reference>
<dbReference type="Proteomes" id="UP000001811">
    <property type="component" value="Chromosome 13"/>
</dbReference>
<reference evidence="1" key="2">
    <citation type="submission" date="2025-08" db="UniProtKB">
        <authorList>
            <consortium name="Ensembl"/>
        </authorList>
    </citation>
    <scope>IDENTIFICATION</scope>
    <source>
        <strain evidence="1">Thorbecke</strain>
    </source>
</reference>
<evidence type="ECO:0000313" key="2">
    <source>
        <dbReference type="Proteomes" id="UP000001811"/>
    </source>
</evidence>
<reference evidence="1 2" key="1">
    <citation type="journal article" date="2011" name="Nature">
        <title>A high-resolution map of human evolutionary constraint using 29 mammals.</title>
        <authorList>
            <person name="Lindblad-Toh K."/>
            <person name="Garber M."/>
            <person name="Zuk O."/>
            <person name="Lin M.F."/>
            <person name="Parker B.J."/>
            <person name="Washietl S."/>
            <person name="Kheradpour P."/>
            <person name="Ernst J."/>
            <person name="Jordan G."/>
            <person name="Mauceli E."/>
            <person name="Ward L.D."/>
            <person name="Lowe C.B."/>
            <person name="Holloway A.K."/>
            <person name="Clamp M."/>
            <person name="Gnerre S."/>
            <person name="Alfoldi J."/>
            <person name="Beal K."/>
            <person name="Chang J."/>
            <person name="Clawson H."/>
            <person name="Cuff J."/>
            <person name="Di Palma F."/>
            <person name="Fitzgerald S."/>
            <person name="Flicek P."/>
            <person name="Guttman M."/>
            <person name="Hubisz M.J."/>
            <person name="Jaffe D.B."/>
            <person name="Jungreis I."/>
            <person name="Kent W.J."/>
            <person name="Kostka D."/>
            <person name="Lara M."/>
            <person name="Martins A.L."/>
            <person name="Massingham T."/>
            <person name="Moltke I."/>
            <person name="Raney B.J."/>
            <person name="Rasmussen M.D."/>
            <person name="Robinson J."/>
            <person name="Stark A."/>
            <person name="Vilella A.J."/>
            <person name="Wen J."/>
            <person name="Xie X."/>
            <person name="Zody M.C."/>
            <person name="Baldwin J."/>
            <person name="Bloom T."/>
            <person name="Chin C.W."/>
            <person name="Heiman D."/>
            <person name="Nicol R."/>
            <person name="Nusbaum C."/>
            <person name="Young S."/>
            <person name="Wilkinson J."/>
            <person name="Worley K.C."/>
            <person name="Kovar C.L."/>
            <person name="Muzny D.M."/>
            <person name="Gibbs R.A."/>
            <person name="Cree A."/>
            <person name="Dihn H.H."/>
            <person name="Fowler G."/>
            <person name="Jhangiani S."/>
            <person name="Joshi V."/>
            <person name="Lee S."/>
            <person name="Lewis L.R."/>
            <person name="Nazareth L.V."/>
            <person name="Okwuonu G."/>
            <person name="Santibanez J."/>
            <person name="Warren W.C."/>
            <person name="Mardis E.R."/>
            <person name="Weinstock G.M."/>
            <person name="Wilson R.K."/>
            <person name="Delehaunty K."/>
            <person name="Dooling D."/>
            <person name="Fronik C."/>
            <person name="Fulton L."/>
            <person name="Fulton B."/>
            <person name="Graves T."/>
            <person name="Minx P."/>
            <person name="Sodergren E."/>
            <person name="Birney E."/>
            <person name="Margulies E.H."/>
            <person name="Herrero J."/>
            <person name="Green E.D."/>
            <person name="Haussler D."/>
            <person name="Siepel A."/>
            <person name="Goldman N."/>
            <person name="Pollard K.S."/>
            <person name="Pedersen J.S."/>
            <person name="Lander E.S."/>
            <person name="Kellis M."/>
        </authorList>
    </citation>
    <scope>NUCLEOTIDE SEQUENCE [LARGE SCALE GENOMIC DNA]</scope>
    <source>
        <strain evidence="1 2">Thorbecke inbred</strain>
    </source>
</reference>
<organism evidence="1 2">
    <name type="scientific">Oryctolagus cuniculus</name>
    <name type="common">Rabbit</name>
    <dbReference type="NCBI Taxonomy" id="9986"/>
    <lineage>
        <taxon>Eukaryota</taxon>
        <taxon>Metazoa</taxon>
        <taxon>Chordata</taxon>
        <taxon>Craniata</taxon>
        <taxon>Vertebrata</taxon>
        <taxon>Euteleostomi</taxon>
        <taxon>Mammalia</taxon>
        <taxon>Eutheria</taxon>
        <taxon>Euarchontoglires</taxon>
        <taxon>Glires</taxon>
        <taxon>Lagomorpha</taxon>
        <taxon>Leporidae</taxon>
        <taxon>Oryctolagus</taxon>
    </lineage>
</organism>
<dbReference type="Ensembl" id="ENSOCUT00000036758.1">
    <property type="protein sequence ID" value="ENSOCUP00000047114.1"/>
    <property type="gene ID" value="ENSOCUG00000030327.1"/>
</dbReference>
<dbReference type="EMBL" id="AAGW02000027">
    <property type="status" value="NOT_ANNOTATED_CDS"/>
    <property type="molecule type" value="Genomic_DNA"/>
</dbReference>
<sequence length="82" mass="9023">MAQKSLKNKSVTFPYEDLASEVTRRRVTMTTREEVFSTDRDATLEMLLYSQSDSEEAVPACTAYLGVPPAPPPSPAKNPTDS</sequence>
<keyword evidence="2" id="KW-1185">Reference proteome</keyword>
<dbReference type="GeneTree" id="ENSGT01050000245064"/>
<dbReference type="AlphaFoldDB" id="A0A5F9DNR1"/>